<feature type="domain" description="Carrier" evidence="7">
    <location>
        <begin position="3"/>
        <end position="81"/>
    </location>
</feature>
<gene>
    <name evidence="8" type="ORF">QO019_004349</name>
</gene>
<dbReference type="PANTHER" id="PTHR20863">
    <property type="entry name" value="ACYL CARRIER PROTEIN"/>
    <property type="match status" value="1"/>
</dbReference>
<sequence length="84" mass="9038">MASFTLSEFKAVVDACFDGAEAAALEESVLDSEFADLGYDSLTVYEIVVRIQDEFSVRVPDEQLDELTTPGALIAYVDAQLAAA</sequence>
<dbReference type="InterPro" id="IPR020806">
    <property type="entry name" value="PKS_PP-bd"/>
</dbReference>
<dbReference type="PROSITE" id="PS50075">
    <property type="entry name" value="CARRIER"/>
    <property type="match status" value="1"/>
</dbReference>
<keyword evidence="1" id="KW-0596">Phosphopantetheine</keyword>
<protein>
    <submittedName>
        <fullName evidence="8">Act minimal PKS acyl carrier protein</fullName>
    </submittedName>
</protein>
<dbReference type="EMBL" id="JAUSWC010000016">
    <property type="protein sequence ID" value="MDQ0489472.1"/>
    <property type="molecule type" value="Genomic_DNA"/>
</dbReference>
<keyword evidence="9" id="KW-1185">Reference proteome</keyword>
<evidence type="ECO:0000256" key="4">
    <source>
        <dbReference type="ARBA" id="ARBA00022832"/>
    </source>
</evidence>
<reference evidence="8 9" key="1">
    <citation type="submission" date="2023-07" db="EMBL/GenBank/DDBJ databases">
        <title>Genomic Encyclopedia of Type Strains, Phase IV (KMG-IV): sequencing the most valuable type-strain genomes for metagenomic binning, comparative biology and taxonomic classification.</title>
        <authorList>
            <person name="Goeker M."/>
        </authorList>
    </citation>
    <scope>NUCLEOTIDE SEQUENCE [LARGE SCALE GENOMIC DNA]</scope>
    <source>
        <strain evidence="8 9">DSM 40573</strain>
    </source>
</reference>
<name>A0ABU0KJ86_9ACTN</name>
<keyword evidence="4" id="KW-0276">Fatty acid metabolism</keyword>
<evidence type="ECO:0000259" key="7">
    <source>
        <dbReference type="PROSITE" id="PS50075"/>
    </source>
</evidence>
<dbReference type="SUPFAM" id="SSF47336">
    <property type="entry name" value="ACP-like"/>
    <property type="match status" value="1"/>
</dbReference>
<comment type="caution">
    <text evidence="8">The sequence shown here is derived from an EMBL/GenBank/DDBJ whole genome shotgun (WGS) entry which is preliminary data.</text>
</comment>
<dbReference type="InterPro" id="IPR036736">
    <property type="entry name" value="ACP-like_sf"/>
</dbReference>
<keyword evidence="3" id="KW-0597">Phosphoprotein</keyword>
<evidence type="ECO:0000256" key="5">
    <source>
        <dbReference type="ARBA" id="ARBA00023098"/>
    </source>
</evidence>
<dbReference type="RefSeq" id="WP_019524869.1">
    <property type="nucleotide sequence ID" value="NZ_JAUSWC010000016.1"/>
</dbReference>
<evidence type="ECO:0000256" key="2">
    <source>
        <dbReference type="ARBA" id="ARBA00022516"/>
    </source>
</evidence>
<dbReference type="SMART" id="SM00823">
    <property type="entry name" value="PKS_PP"/>
    <property type="match status" value="1"/>
</dbReference>
<evidence type="ECO:0000313" key="8">
    <source>
        <dbReference type="EMBL" id="MDQ0489472.1"/>
    </source>
</evidence>
<organism evidence="8 9">
    <name type="scientific">Streptomyces thermodiastaticus</name>
    <dbReference type="NCBI Taxonomy" id="44061"/>
    <lineage>
        <taxon>Bacteria</taxon>
        <taxon>Bacillati</taxon>
        <taxon>Actinomycetota</taxon>
        <taxon>Actinomycetes</taxon>
        <taxon>Kitasatosporales</taxon>
        <taxon>Streptomycetaceae</taxon>
        <taxon>Streptomyces</taxon>
    </lineage>
</organism>
<keyword evidence="6" id="KW-0275">Fatty acid biosynthesis</keyword>
<evidence type="ECO:0000256" key="1">
    <source>
        <dbReference type="ARBA" id="ARBA00022450"/>
    </source>
</evidence>
<dbReference type="InterPro" id="IPR009081">
    <property type="entry name" value="PP-bd_ACP"/>
</dbReference>
<dbReference type="Pfam" id="PF00550">
    <property type="entry name" value="PP-binding"/>
    <property type="match status" value="1"/>
</dbReference>
<dbReference type="InterPro" id="IPR003231">
    <property type="entry name" value="ACP"/>
</dbReference>
<accession>A0ABU0KJ86</accession>
<proteinExistence type="predicted"/>
<dbReference type="Gene3D" id="1.10.1200.10">
    <property type="entry name" value="ACP-like"/>
    <property type="match status" value="1"/>
</dbReference>
<evidence type="ECO:0000256" key="6">
    <source>
        <dbReference type="ARBA" id="ARBA00023160"/>
    </source>
</evidence>
<evidence type="ECO:0000313" key="9">
    <source>
        <dbReference type="Proteomes" id="UP001236795"/>
    </source>
</evidence>
<evidence type="ECO:0000256" key="3">
    <source>
        <dbReference type="ARBA" id="ARBA00022553"/>
    </source>
</evidence>
<keyword evidence="2" id="KW-0444">Lipid biosynthesis</keyword>
<keyword evidence="5" id="KW-0443">Lipid metabolism</keyword>
<dbReference type="PANTHER" id="PTHR20863:SF76">
    <property type="entry name" value="CARRIER DOMAIN-CONTAINING PROTEIN"/>
    <property type="match status" value="1"/>
</dbReference>
<dbReference type="Proteomes" id="UP001236795">
    <property type="component" value="Unassembled WGS sequence"/>
</dbReference>